<dbReference type="OrthoDB" id="486829at2"/>
<dbReference type="AlphaFoldDB" id="A0A2R5FG22"/>
<dbReference type="EMBL" id="BDUD01000001">
    <property type="protein sequence ID" value="GBG17517.1"/>
    <property type="molecule type" value="Genomic_DNA"/>
</dbReference>
<dbReference type="RefSeq" id="WP_109007705.1">
    <property type="nucleotide sequence ID" value="NZ_BDUD01000001.1"/>
</dbReference>
<name>A0A2R5FG22_NOSCO</name>
<proteinExistence type="predicted"/>
<sequence>MFTRSELEIKTIKELRDLCRRYGIKPTGNAGYKTSYIVTLMAFPLLALQQMKQGKGLKFPNFNAIQVISSAIDEMNSPTDEQAALIRITLEGRKMSYPDRYDQENLLNLHKAKMSLEQAVDLLSQ</sequence>
<gene>
    <name evidence="1" type="ORF">NIES4072_11770</name>
</gene>
<evidence type="ECO:0000313" key="1">
    <source>
        <dbReference type="EMBL" id="GBG17517.1"/>
    </source>
</evidence>
<evidence type="ECO:0000313" key="2">
    <source>
        <dbReference type="Proteomes" id="UP000245124"/>
    </source>
</evidence>
<organism evidence="1 2">
    <name type="scientific">Nostoc commune NIES-4072</name>
    <dbReference type="NCBI Taxonomy" id="2005467"/>
    <lineage>
        <taxon>Bacteria</taxon>
        <taxon>Bacillati</taxon>
        <taxon>Cyanobacteriota</taxon>
        <taxon>Cyanophyceae</taxon>
        <taxon>Nostocales</taxon>
        <taxon>Nostocaceae</taxon>
        <taxon>Nostoc</taxon>
    </lineage>
</organism>
<keyword evidence="2" id="KW-1185">Reference proteome</keyword>
<accession>A0A2R5FG22</accession>
<dbReference type="Proteomes" id="UP000245124">
    <property type="component" value="Unassembled WGS sequence"/>
</dbReference>
<protein>
    <submittedName>
        <fullName evidence="1">Uncharacterized protein</fullName>
    </submittedName>
</protein>
<comment type="caution">
    <text evidence="1">The sequence shown here is derived from an EMBL/GenBank/DDBJ whole genome shotgun (WGS) entry which is preliminary data.</text>
</comment>
<reference evidence="1 2" key="1">
    <citation type="submission" date="2017-06" db="EMBL/GenBank/DDBJ databases">
        <title>Genome sequencing of cyanobaciteial culture collection at National Institute for Environmental Studies (NIES).</title>
        <authorList>
            <person name="Hirose Y."/>
            <person name="Shimura Y."/>
            <person name="Fujisawa T."/>
            <person name="Nakamura Y."/>
            <person name="Kawachi M."/>
        </authorList>
    </citation>
    <scope>NUCLEOTIDE SEQUENCE [LARGE SCALE GENOMIC DNA]</scope>
    <source>
        <strain evidence="1 2">NIES-4072</strain>
    </source>
</reference>